<dbReference type="InterPro" id="IPR019007">
    <property type="entry name" value="Wbp11/ELF5/Saf1_N"/>
</dbReference>
<evidence type="ECO:0000259" key="1">
    <source>
        <dbReference type="Pfam" id="PF09429"/>
    </source>
</evidence>
<dbReference type="EMBL" id="KI632125">
    <property type="protein sequence ID" value="EYU24442.1"/>
    <property type="molecule type" value="Genomic_DNA"/>
</dbReference>
<evidence type="ECO:0000313" key="3">
    <source>
        <dbReference type="Proteomes" id="UP000030748"/>
    </source>
</evidence>
<name>A0A022Q727_ERYGU</name>
<dbReference type="AlphaFoldDB" id="A0A022Q727"/>
<feature type="domain" description="Wbp11/ELF5/Saf1 N-terminal" evidence="1">
    <location>
        <begin position="1"/>
        <end position="75"/>
    </location>
</feature>
<reference evidence="2 3" key="1">
    <citation type="journal article" date="2013" name="Proc. Natl. Acad. Sci. U.S.A.">
        <title>Fine-scale variation in meiotic recombination in Mimulus inferred from population shotgun sequencing.</title>
        <authorList>
            <person name="Hellsten U."/>
            <person name="Wright K.M."/>
            <person name="Jenkins J."/>
            <person name="Shu S."/>
            <person name="Yuan Y."/>
            <person name="Wessler S.R."/>
            <person name="Schmutz J."/>
            <person name="Willis J.H."/>
            <person name="Rokhsar D.S."/>
        </authorList>
    </citation>
    <scope>NUCLEOTIDE SEQUENCE [LARGE SCALE GENOMIC DNA]</scope>
    <source>
        <strain evidence="3">cv. DUN x IM62</strain>
    </source>
</reference>
<accession>A0A022Q727</accession>
<proteinExistence type="predicted"/>
<evidence type="ECO:0000313" key="2">
    <source>
        <dbReference type="EMBL" id="EYU24442.1"/>
    </source>
</evidence>
<dbReference type="Proteomes" id="UP000030748">
    <property type="component" value="Unassembled WGS sequence"/>
</dbReference>
<sequence length="83" mass="9793">MNPTDAFVEEITEIEFNRNEEERTQVREDGIVENNHETLTGQIEKLDEMKADGALDKTRKQKKRQFEDRLNHVTKKTKVTSFI</sequence>
<keyword evidence="3" id="KW-1185">Reference proteome</keyword>
<gene>
    <name evidence="2" type="ORF">MIMGU_mgv1a017289mg</name>
</gene>
<dbReference type="STRING" id="4155.A0A022Q727"/>
<dbReference type="eggNOG" id="KOG4672">
    <property type="taxonomic scope" value="Eukaryota"/>
</dbReference>
<dbReference type="GO" id="GO:0006396">
    <property type="term" value="P:RNA processing"/>
    <property type="evidence" value="ECO:0007669"/>
    <property type="project" value="InterPro"/>
</dbReference>
<organism evidence="2 3">
    <name type="scientific">Erythranthe guttata</name>
    <name type="common">Yellow monkey flower</name>
    <name type="synonym">Mimulus guttatus</name>
    <dbReference type="NCBI Taxonomy" id="4155"/>
    <lineage>
        <taxon>Eukaryota</taxon>
        <taxon>Viridiplantae</taxon>
        <taxon>Streptophyta</taxon>
        <taxon>Embryophyta</taxon>
        <taxon>Tracheophyta</taxon>
        <taxon>Spermatophyta</taxon>
        <taxon>Magnoliopsida</taxon>
        <taxon>eudicotyledons</taxon>
        <taxon>Gunneridae</taxon>
        <taxon>Pentapetalae</taxon>
        <taxon>asterids</taxon>
        <taxon>lamiids</taxon>
        <taxon>Lamiales</taxon>
        <taxon>Phrymaceae</taxon>
        <taxon>Erythranthe</taxon>
    </lineage>
</organism>
<protein>
    <recommendedName>
        <fullName evidence="1">Wbp11/ELF5/Saf1 N-terminal domain-containing protein</fullName>
    </recommendedName>
</protein>
<dbReference type="Pfam" id="PF09429">
    <property type="entry name" value="Wbp11"/>
    <property type="match status" value="1"/>
</dbReference>